<accession>A0A679JE92</accession>
<dbReference type="EMBL" id="LR743504">
    <property type="protein sequence ID" value="CAA2104686.1"/>
    <property type="molecule type" value="Genomic_DNA"/>
</dbReference>
<protein>
    <submittedName>
        <fullName evidence="2">Uncharacterized protein</fullName>
    </submittedName>
</protein>
<dbReference type="Proteomes" id="UP001055307">
    <property type="component" value="Unassembled WGS sequence"/>
</dbReference>
<feature type="region of interest" description="Disordered" evidence="1">
    <location>
        <begin position="140"/>
        <end position="165"/>
    </location>
</feature>
<evidence type="ECO:0000313" key="4">
    <source>
        <dbReference type="Proteomes" id="UP001055307"/>
    </source>
</evidence>
<evidence type="ECO:0000313" key="2">
    <source>
        <dbReference type="EMBL" id="CAA2104686.1"/>
    </source>
</evidence>
<reference evidence="3" key="3">
    <citation type="submission" date="2021-08" db="EMBL/GenBank/DDBJ databases">
        <authorList>
            <person name="Tani A."/>
            <person name="Ola A."/>
            <person name="Ogura Y."/>
            <person name="Katsura K."/>
            <person name="Hayashi T."/>
        </authorList>
    </citation>
    <scope>NUCLEOTIDE SEQUENCE</scope>
    <source>
        <strain evidence="3">DSM 21893</strain>
    </source>
</reference>
<dbReference type="EMBL" id="BPQF01000035">
    <property type="protein sequence ID" value="GJD41984.1"/>
    <property type="molecule type" value="Genomic_DNA"/>
</dbReference>
<reference evidence="2" key="2">
    <citation type="submission" date="2019-12" db="EMBL/GenBank/DDBJ databases">
        <authorList>
            <person name="Cremers G."/>
        </authorList>
    </citation>
    <scope>NUCLEOTIDE SEQUENCE</scope>
    <source>
        <strain evidence="2">Mbul1</strain>
    </source>
</reference>
<name>A0A679JE92_9HYPH</name>
<dbReference type="RefSeq" id="WP_019904513.1">
    <property type="nucleotide sequence ID" value="NZ_BPQF01000035.1"/>
</dbReference>
<proteinExistence type="predicted"/>
<evidence type="ECO:0000256" key="1">
    <source>
        <dbReference type="SAM" id="MobiDB-lite"/>
    </source>
</evidence>
<keyword evidence="4" id="KW-1185">Reference proteome</keyword>
<reference evidence="3" key="1">
    <citation type="journal article" date="2016" name="Front. Microbiol.">
        <title>Genome Sequence of the Piezophilic, Mesophilic Sulfate-Reducing Bacterium Desulfovibrio indicus J2T.</title>
        <authorList>
            <person name="Cao J."/>
            <person name="Maignien L."/>
            <person name="Shao Z."/>
            <person name="Alain K."/>
            <person name="Jebbar M."/>
        </authorList>
    </citation>
    <scope>NUCLEOTIDE SEQUENCE</scope>
    <source>
        <strain evidence="3">DSM 21893</strain>
    </source>
</reference>
<evidence type="ECO:0000313" key="3">
    <source>
        <dbReference type="EMBL" id="GJD41984.1"/>
    </source>
</evidence>
<sequence length="199" mass="20484">MSFLARIAALAAAAIATVFALIFESGRWVLRAVRSATGVTTPVLPATDAAAAYLDAPAPAVAPAPYQGPAPRHQVGVPLVSYARHLVAGGPAADTSTLPEPVLAWARGLSHAELVTLAASLPHEAEAHVSGTLIDGLPSLTGPAPREVAPAANADTSAPAADTSAEWTWTRPLSDDPEDVAIAELVNLAMERDRRRKVA</sequence>
<dbReference type="AlphaFoldDB" id="A0A679JE92"/>
<feature type="compositionally biased region" description="Low complexity" evidence="1">
    <location>
        <begin position="149"/>
        <end position="165"/>
    </location>
</feature>
<organism evidence="2">
    <name type="scientific">Methylobacterium bullatum</name>
    <dbReference type="NCBI Taxonomy" id="570505"/>
    <lineage>
        <taxon>Bacteria</taxon>
        <taxon>Pseudomonadati</taxon>
        <taxon>Pseudomonadota</taxon>
        <taxon>Alphaproteobacteria</taxon>
        <taxon>Hyphomicrobiales</taxon>
        <taxon>Methylobacteriaceae</taxon>
        <taxon>Methylobacterium</taxon>
    </lineage>
</organism>
<gene>
    <name evidence="2" type="ORF">MBUL_02823</name>
    <name evidence="3" type="ORF">OICFNHDK_4475</name>
</gene>